<dbReference type="InterPro" id="IPR051810">
    <property type="entry name" value="Precorrin_MeTrfase"/>
</dbReference>
<comment type="caution">
    <text evidence="7">The sequence shown here is derived from an EMBL/GenBank/DDBJ whole genome shotgun (WGS) entry which is preliminary data.</text>
</comment>
<dbReference type="OrthoDB" id="9772960at2"/>
<dbReference type="InterPro" id="IPR006363">
    <property type="entry name" value="Cbl_synth_CobJ/CibH_dom"/>
</dbReference>
<evidence type="ECO:0000256" key="3">
    <source>
        <dbReference type="ARBA" id="ARBA00022603"/>
    </source>
</evidence>
<protein>
    <submittedName>
        <fullName evidence="7">Precorrin-3B C(17)-methyltransferase</fullName>
    </submittedName>
</protein>
<keyword evidence="4" id="KW-0808">Transferase</keyword>
<dbReference type="UniPathway" id="UPA00148"/>
<evidence type="ECO:0000259" key="6">
    <source>
        <dbReference type="Pfam" id="PF00590"/>
    </source>
</evidence>
<dbReference type="InterPro" id="IPR000878">
    <property type="entry name" value="4pyrrol_Mease"/>
</dbReference>
<name>A0A2S4HHX6_9GAMM</name>
<evidence type="ECO:0000313" key="7">
    <source>
        <dbReference type="EMBL" id="POP53598.1"/>
    </source>
</evidence>
<dbReference type="GO" id="GO:0009236">
    <property type="term" value="P:cobalamin biosynthetic process"/>
    <property type="evidence" value="ECO:0007669"/>
    <property type="project" value="UniProtKB-UniPathway"/>
</dbReference>
<evidence type="ECO:0000256" key="5">
    <source>
        <dbReference type="ARBA" id="ARBA00022691"/>
    </source>
</evidence>
<dbReference type="InterPro" id="IPR014777">
    <property type="entry name" value="4pyrrole_Mease_sub1"/>
</dbReference>
<dbReference type="GO" id="GO:0032259">
    <property type="term" value="P:methylation"/>
    <property type="evidence" value="ECO:0007669"/>
    <property type="project" value="UniProtKB-KW"/>
</dbReference>
<dbReference type="EMBL" id="PQGG01000013">
    <property type="protein sequence ID" value="POP53598.1"/>
    <property type="molecule type" value="Genomic_DNA"/>
</dbReference>
<dbReference type="SUPFAM" id="SSF53790">
    <property type="entry name" value="Tetrapyrrole methylase"/>
    <property type="match status" value="1"/>
</dbReference>
<comment type="pathway">
    <text evidence="1">Cofactor biosynthesis; adenosylcobalamin biosynthesis.</text>
</comment>
<dbReference type="CDD" id="cd11646">
    <property type="entry name" value="Precorrin_3B_C17_MT"/>
    <property type="match status" value="1"/>
</dbReference>
<organism evidence="7 8">
    <name type="scientific">Zhongshania marina</name>
    <dbReference type="NCBI Taxonomy" id="2304603"/>
    <lineage>
        <taxon>Bacteria</taxon>
        <taxon>Pseudomonadati</taxon>
        <taxon>Pseudomonadota</taxon>
        <taxon>Gammaproteobacteria</taxon>
        <taxon>Cellvibrionales</taxon>
        <taxon>Spongiibacteraceae</taxon>
        <taxon>Zhongshania</taxon>
    </lineage>
</organism>
<feature type="domain" description="Tetrapyrrole methylase" evidence="6">
    <location>
        <begin position="5"/>
        <end position="213"/>
    </location>
</feature>
<dbReference type="AlphaFoldDB" id="A0A2S4HHX6"/>
<dbReference type="GO" id="GO:0008168">
    <property type="term" value="F:methyltransferase activity"/>
    <property type="evidence" value="ECO:0007669"/>
    <property type="project" value="UniProtKB-KW"/>
</dbReference>
<accession>A0A2S4HHX6</accession>
<dbReference type="Gene3D" id="3.30.950.10">
    <property type="entry name" value="Methyltransferase, Cobalt-precorrin-4 Transmethylase, Domain 2"/>
    <property type="match status" value="1"/>
</dbReference>
<dbReference type="PANTHER" id="PTHR47036">
    <property type="entry name" value="COBALT-FACTOR III C(17)-METHYLTRANSFERASE-RELATED"/>
    <property type="match status" value="1"/>
</dbReference>
<evidence type="ECO:0000256" key="4">
    <source>
        <dbReference type="ARBA" id="ARBA00022679"/>
    </source>
</evidence>
<proteinExistence type="predicted"/>
<evidence type="ECO:0000313" key="8">
    <source>
        <dbReference type="Proteomes" id="UP000237222"/>
    </source>
</evidence>
<dbReference type="Pfam" id="PF00590">
    <property type="entry name" value="TP_methylase"/>
    <property type="match status" value="1"/>
</dbReference>
<evidence type="ECO:0000256" key="2">
    <source>
        <dbReference type="ARBA" id="ARBA00022573"/>
    </source>
</evidence>
<dbReference type="InterPro" id="IPR035996">
    <property type="entry name" value="4pyrrol_Methylase_sf"/>
</dbReference>
<evidence type="ECO:0000256" key="1">
    <source>
        <dbReference type="ARBA" id="ARBA00004953"/>
    </source>
</evidence>
<keyword evidence="3" id="KW-0489">Methyltransferase</keyword>
<sequence>MSGRLSVVGTGPAGAAWLSSETAELIEQATDLVGYGPYIQRVAGAGHVCHSSDNREELQRAAFALDLAAQGKHVAVVSGGDPGIFAMAAAVCECVADAVDDRWSSVQLGIYPGISALQAAAARVGAPLGHDFCVMSLSDVLKPWELICRRVALAAEADFAMAFYNPRSSHRPWQLGEVLALLAQTLAPDTPVVFARAVGRDDERIHFTCLAEADPELVDMSTLVLIGNSRSRYFDHGDRRWMYSPRDYPQTLSGDGTASV</sequence>
<dbReference type="NCBIfam" id="TIGR01466">
    <property type="entry name" value="cobJ_cbiH"/>
    <property type="match status" value="1"/>
</dbReference>
<keyword evidence="5" id="KW-0949">S-adenosyl-L-methionine</keyword>
<dbReference type="PANTHER" id="PTHR47036:SF1">
    <property type="entry name" value="COBALT-FACTOR III C(17)-METHYLTRANSFERASE-RELATED"/>
    <property type="match status" value="1"/>
</dbReference>
<keyword evidence="2" id="KW-0169">Cobalamin biosynthesis</keyword>
<dbReference type="Proteomes" id="UP000237222">
    <property type="component" value="Unassembled WGS sequence"/>
</dbReference>
<reference evidence="7 8" key="1">
    <citation type="submission" date="2018-01" db="EMBL/GenBank/DDBJ databases">
        <authorList>
            <person name="Yu X.-D."/>
        </authorList>
    </citation>
    <scope>NUCLEOTIDE SEQUENCE [LARGE SCALE GENOMIC DNA]</scope>
    <source>
        <strain evidence="7 8">ZX-21</strain>
    </source>
</reference>
<dbReference type="RefSeq" id="WP_103683670.1">
    <property type="nucleotide sequence ID" value="NZ_PQGG01000013.1"/>
</dbReference>
<dbReference type="InterPro" id="IPR014776">
    <property type="entry name" value="4pyrrole_Mease_sub2"/>
</dbReference>
<gene>
    <name evidence="7" type="primary">cobJ</name>
    <name evidence="7" type="ORF">C0068_06490</name>
</gene>
<dbReference type="Gene3D" id="3.40.1010.10">
    <property type="entry name" value="Cobalt-precorrin-4 Transmethylase, Domain 1"/>
    <property type="match status" value="1"/>
</dbReference>